<evidence type="ECO:0000313" key="3">
    <source>
        <dbReference type="Proteomes" id="UP001500218"/>
    </source>
</evidence>
<sequence>MSGVEGASFGHEGGRELDGSASPDALFYDPVHEVLVAYDEFDEWLTTAVDIVPLLLLEHADRQFQRNRRALRRYGRSPGRSVAGDRKDLEEHASHAFGRLLAPARPRSFRAACVDRPHNPRTDPARSAAQDPVEVLSARLARRLARWAVGARGPMTFRRFLRALVRQLAILLSRMLPSRQRHRPERQPDALTHQHTVDQYRPRGPSRARNRLPVLTFRELLPA</sequence>
<gene>
    <name evidence="2" type="ORF">GCM10009682_48270</name>
</gene>
<evidence type="ECO:0000313" key="2">
    <source>
        <dbReference type="EMBL" id="GAA1822287.1"/>
    </source>
</evidence>
<keyword evidence="3" id="KW-1185">Reference proteome</keyword>
<protein>
    <submittedName>
        <fullName evidence="2">Uncharacterized protein</fullName>
    </submittedName>
</protein>
<name>A0ABN2MDM8_9ACTN</name>
<dbReference type="Proteomes" id="UP001500218">
    <property type="component" value="Unassembled WGS sequence"/>
</dbReference>
<reference evidence="2 3" key="1">
    <citation type="journal article" date="2019" name="Int. J. Syst. Evol. Microbiol.">
        <title>The Global Catalogue of Microorganisms (GCM) 10K type strain sequencing project: providing services to taxonomists for standard genome sequencing and annotation.</title>
        <authorList>
            <consortium name="The Broad Institute Genomics Platform"/>
            <consortium name="The Broad Institute Genome Sequencing Center for Infectious Disease"/>
            <person name="Wu L."/>
            <person name="Ma J."/>
        </authorList>
    </citation>
    <scope>NUCLEOTIDE SEQUENCE [LARGE SCALE GENOMIC DNA]</scope>
    <source>
        <strain evidence="2 3">JCM 13250</strain>
    </source>
</reference>
<dbReference type="EMBL" id="BAAALT010000188">
    <property type="protein sequence ID" value="GAA1822287.1"/>
    <property type="molecule type" value="Genomic_DNA"/>
</dbReference>
<comment type="caution">
    <text evidence="2">The sequence shown here is derived from an EMBL/GenBank/DDBJ whole genome shotgun (WGS) entry which is preliminary data.</text>
</comment>
<proteinExistence type="predicted"/>
<feature type="region of interest" description="Disordered" evidence="1">
    <location>
        <begin position="1"/>
        <end position="22"/>
    </location>
</feature>
<accession>A0ABN2MDM8</accession>
<organism evidence="2 3">
    <name type="scientific">Luedemannella flava</name>
    <dbReference type="NCBI Taxonomy" id="349316"/>
    <lineage>
        <taxon>Bacteria</taxon>
        <taxon>Bacillati</taxon>
        <taxon>Actinomycetota</taxon>
        <taxon>Actinomycetes</taxon>
        <taxon>Micromonosporales</taxon>
        <taxon>Micromonosporaceae</taxon>
        <taxon>Luedemannella</taxon>
    </lineage>
</organism>
<evidence type="ECO:0000256" key="1">
    <source>
        <dbReference type="SAM" id="MobiDB-lite"/>
    </source>
</evidence>